<accession>A0ABU9L0L6</accession>
<dbReference type="Gene3D" id="3.40.50.1820">
    <property type="entry name" value="alpha/beta hydrolase"/>
    <property type="match status" value="1"/>
</dbReference>
<gene>
    <name evidence="1" type="ORF">AABB81_07075</name>
</gene>
<name>A0ABU9L0L6_9FLAO</name>
<dbReference type="EMBL" id="JBCDNA010000001">
    <property type="protein sequence ID" value="MEL4455653.1"/>
    <property type="molecule type" value="Genomic_DNA"/>
</dbReference>
<dbReference type="SUPFAM" id="SSF53474">
    <property type="entry name" value="alpha/beta-Hydrolases"/>
    <property type="match status" value="1"/>
</dbReference>
<proteinExistence type="predicted"/>
<dbReference type="InterPro" id="IPR029058">
    <property type="entry name" value="AB_hydrolase_fold"/>
</dbReference>
<keyword evidence="2" id="KW-1185">Reference proteome</keyword>
<evidence type="ECO:0000313" key="1">
    <source>
        <dbReference type="EMBL" id="MEL4455653.1"/>
    </source>
</evidence>
<dbReference type="RefSeq" id="WP_342159527.1">
    <property type="nucleotide sequence ID" value="NZ_JBCDNA010000001.1"/>
</dbReference>
<reference evidence="1 2" key="1">
    <citation type="submission" date="2024-04" db="EMBL/GenBank/DDBJ databases">
        <title>whole genome sequencing of Lutimonas vermicola strain IMCC1616.</title>
        <authorList>
            <person name="Bae S.S."/>
        </authorList>
    </citation>
    <scope>NUCLEOTIDE SEQUENCE [LARGE SCALE GENOMIC DNA]</scope>
    <source>
        <strain evidence="1 2">IMCC1616</strain>
    </source>
</reference>
<sequence>MADKIIMRLFTHLVFIVLFTCFIGCDEENNDPDPFQDQPLGEFIDENTYRVFPKKQDNFGVAEFRLWVPESTEQVRAVAILLGSYNFNGLGLVKTFEWQAFGNLENVALLGVNFKTISDVSGYYPEAHLGSGQALLNALEKLAEGSGNEYIKDLPLLLRGYSAGGVFSYSFSGFKNERVLAFANIRGGGLNFTQDTNKGIPGLMIYGENDAPQRNSRIISTVEEKRSAGGNWSLLKEPGVDHYGELIKPDIFIRMLFKKVLATRLKEGSNELYALDESDGWLGDSSTLEIHPFSEFIGDKTKASWLIDEEFAKSWKAFQQD</sequence>
<organism evidence="1 2">
    <name type="scientific">Lutimonas vermicola</name>
    <dbReference type="NCBI Taxonomy" id="414288"/>
    <lineage>
        <taxon>Bacteria</taxon>
        <taxon>Pseudomonadati</taxon>
        <taxon>Bacteroidota</taxon>
        <taxon>Flavobacteriia</taxon>
        <taxon>Flavobacteriales</taxon>
        <taxon>Flavobacteriaceae</taxon>
        <taxon>Lutimonas</taxon>
    </lineage>
</organism>
<protein>
    <recommendedName>
        <fullName evidence="3">Alpha/beta hydrolase</fullName>
    </recommendedName>
</protein>
<comment type="caution">
    <text evidence="1">The sequence shown here is derived from an EMBL/GenBank/DDBJ whole genome shotgun (WGS) entry which is preliminary data.</text>
</comment>
<evidence type="ECO:0008006" key="3">
    <source>
        <dbReference type="Google" id="ProtNLM"/>
    </source>
</evidence>
<dbReference type="Proteomes" id="UP001474120">
    <property type="component" value="Unassembled WGS sequence"/>
</dbReference>
<evidence type="ECO:0000313" key="2">
    <source>
        <dbReference type="Proteomes" id="UP001474120"/>
    </source>
</evidence>